<dbReference type="Proteomes" id="UP000266673">
    <property type="component" value="Unassembled WGS sequence"/>
</dbReference>
<dbReference type="OrthoDB" id="2336871at2759"/>
<dbReference type="AlphaFoldDB" id="A0A397V0R5"/>
<feature type="non-terminal residue" evidence="1">
    <location>
        <position position="169"/>
    </location>
</feature>
<dbReference type="EMBL" id="QKWP01000734">
    <property type="protein sequence ID" value="RIB15572.1"/>
    <property type="molecule type" value="Genomic_DNA"/>
</dbReference>
<protein>
    <submittedName>
        <fullName evidence="1">Uncharacterized protein</fullName>
    </submittedName>
</protein>
<evidence type="ECO:0000313" key="1">
    <source>
        <dbReference type="EMBL" id="RIB15572.1"/>
    </source>
</evidence>
<dbReference type="InterPro" id="IPR053216">
    <property type="entry name" value="Appressorial_penetr-assoc"/>
</dbReference>
<dbReference type="STRING" id="44941.A0A397V0R5"/>
<evidence type="ECO:0000313" key="2">
    <source>
        <dbReference type="Proteomes" id="UP000266673"/>
    </source>
</evidence>
<proteinExistence type="predicted"/>
<dbReference type="PANTHER" id="PTHR34587:SF2">
    <property type="entry name" value="G-PROTEIN COUPLED RECEPTORS FAMILY 1 PROFILE DOMAIN-CONTAINING PROTEIN"/>
    <property type="match status" value="1"/>
</dbReference>
<feature type="non-terminal residue" evidence="1">
    <location>
        <position position="1"/>
    </location>
</feature>
<comment type="caution">
    <text evidence="1">The sequence shown here is derived from an EMBL/GenBank/DDBJ whole genome shotgun (WGS) entry which is preliminary data.</text>
</comment>
<organism evidence="1 2">
    <name type="scientific">Gigaspora rosea</name>
    <dbReference type="NCBI Taxonomy" id="44941"/>
    <lineage>
        <taxon>Eukaryota</taxon>
        <taxon>Fungi</taxon>
        <taxon>Fungi incertae sedis</taxon>
        <taxon>Mucoromycota</taxon>
        <taxon>Glomeromycotina</taxon>
        <taxon>Glomeromycetes</taxon>
        <taxon>Diversisporales</taxon>
        <taxon>Gigasporaceae</taxon>
        <taxon>Gigaspora</taxon>
    </lineage>
</organism>
<sequence length="169" mass="18175">DGTQKNSSTCMTTQMGELPTFNNMVSSLIIAPSNGQTIKANTGFTLKVKINNMVTGNFADAAKQYYTFSQQLDKNTGKILGHSHFTVQPLEGNGTPPDARKFLFFKGLNDPEQAGVLSADVVQNNAAKTPGLPAGQYRVCSMASSFAHQPVLMPVAQRGAQDDCVRFNV</sequence>
<gene>
    <name evidence="1" type="ORF">C2G38_1903141</name>
</gene>
<reference evidence="1 2" key="1">
    <citation type="submission" date="2018-06" db="EMBL/GenBank/DDBJ databases">
        <title>Comparative genomics reveals the genomic features of Rhizophagus irregularis, R. cerebriforme, R. diaphanum and Gigaspora rosea, and their symbiotic lifestyle signature.</title>
        <authorList>
            <person name="Morin E."/>
            <person name="San Clemente H."/>
            <person name="Chen E.C.H."/>
            <person name="De La Providencia I."/>
            <person name="Hainaut M."/>
            <person name="Kuo A."/>
            <person name="Kohler A."/>
            <person name="Murat C."/>
            <person name="Tang N."/>
            <person name="Roy S."/>
            <person name="Loubradou J."/>
            <person name="Henrissat B."/>
            <person name="Grigoriev I.V."/>
            <person name="Corradi N."/>
            <person name="Roux C."/>
            <person name="Martin F.M."/>
        </authorList>
    </citation>
    <scope>NUCLEOTIDE SEQUENCE [LARGE SCALE GENOMIC DNA]</scope>
    <source>
        <strain evidence="1 2">DAOM 194757</strain>
    </source>
</reference>
<keyword evidence="2" id="KW-1185">Reference proteome</keyword>
<dbReference type="PANTHER" id="PTHR34587">
    <property type="entry name" value="VWFA DOMAIN-CONTAINING PROTEIN"/>
    <property type="match status" value="1"/>
</dbReference>
<name>A0A397V0R5_9GLOM</name>
<accession>A0A397V0R5</accession>